<dbReference type="AlphaFoldDB" id="A0AAV1BXP9"/>
<name>A0AAV1BXP9_OLDCO</name>
<dbReference type="Pfam" id="PF09133">
    <property type="entry name" value="SANTA"/>
    <property type="match status" value="1"/>
</dbReference>
<gene>
    <name evidence="3" type="ORF">OLC1_LOCUS770</name>
</gene>
<protein>
    <submittedName>
        <fullName evidence="3">OLC1v1022370C1</fullName>
    </submittedName>
</protein>
<proteinExistence type="predicted"/>
<dbReference type="InterPro" id="IPR015216">
    <property type="entry name" value="SANTA"/>
</dbReference>
<accession>A0AAV1BXP9</accession>
<dbReference type="PANTHER" id="PTHR35311">
    <property type="entry name" value="KINETOCHORE-ASSOCIATED PROTEIN KNL-2 HOMOLOG"/>
    <property type="match status" value="1"/>
</dbReference>
<evidence type="ECO:0000313" key="3">
    <source>
        <dbReference type="EMBL" id="CAI9088124.1"/>
    </source>
</evidence>
<feature type="region of interest" description="Disordered" evidence="1">
    <location>
        <begin position="254"/>
        <end position="278"/>
    </location>
</feature>
<reference evidence="3" key="1">
    <citation type="submission" date="2023-03" db="EMBL/GenBank/DDBJ databases">
        <authorList>
            <person name="Julca I."/>
        </authorList>
    </citation>
    <scope>NUCLEOTIDE SEQUENCE</scope>
</reference>
<dbReference type="PANTHER" id="PTHR35311:SF1">
    <property type="entry name" value="PROTEIN EMBRYO DEFECTIVE 1674"/>
    <property type="match status" value="1"/>
</dbReference>
<feature type="domain" description="SANTA" evidence="2">
    <location>
        <begin position="29"/>
        <end position="122"/>
    </location>
</feature>
<feature type="compositionally biased region" description="Basic residues" evidence="1">
    <location>
        <begin position="269"/>
        <end position="278"/>
    </location>
</feature>
<feature type="compositionally biased region" description="Low complexity" evidence="1">
    <location>
        <begin position="211"/>
        <end position="225"/>
    </location>
</feature>
<dbReference type="InterPro" id="IPR053090">
    <property type="entry name" value="Centromere_KNL-2_homolog"/>
</dbReference>
<evidence type="ECO:0000256" key="1">
    <source>
        <dbReference type="SAM" id="MobiDB-lite"/>
    </source>
</evidence>
<dbReference type="EMBL" id="OX459118">
    <property type="protein sequence ID" value="CAI9088124.1"/>
    <property type="molecule type" value="Genomic_DNA"/>
</dbReference>
<evidence type="ECO:0000313" key="4">
    <source>
        <dbReference type="Proteomes" id="UP001161247"/>
    </source>
</evidence>
<sequence>MAATQSSTFSSPASRSSALSGRFPTVKQVCLCDWWLVKADDSSSNSIRLGVAGINLENSLGRRIFHSAAILKRHSAVTLETLDGIVVNISGSINKYQTLQNGFPPEVCNHFLIGFPYYWEQYANQVLKSSDGAVSQGLSNLTGVVLPVDGSNTFSPGSIDDLPGSLLREFSLSLTGDSANFGLSKNIVCDILQKYGNRANDDENDAIVAGSSSDQSTSDESAAQQNHRGEDISSVTETQRKMLHKTAVKERIGFGSNASRKGPLTRSMSHSKTKRKKEKTVLTRSLLSEHSPKMGFKGWAAGKAVSDGTLVTRRLNLRNRSVELIYGL</sequence>
<dbReference type="Proteomes" id="UP001161247">
    <property type="component" value="Chromosome 1"/>
</dbReference>
<organism evidence="3 4">
    <name type="scientific">Oldenlandia corymbosa var. corymbosa</name>
    <dbReference type="NCBI Taxonomy" id="529605"/>
    <lineage>
        <taxon>Eukaryota</taxon>
        <taxon>Viridiplantae</taxon>
        <taxon>Streptophyta</taxon>
        <taxon>Embryophyta</taxon>
        <taxon>Tracheophyta</taxon>
        <taxon>Spermatophyta</taxon>
        <taxon>Magnoliopsida</taxon>
        <taxon>eudicotyledons</taxon>
        <taxon>Gunneridae</taxon>
        <taxon>Pentapetalae</taxon>
        <taxon>asterids</taxon>
        <taxon>lamiids</taxon>
        <taxon>Gentianales</taxon>
        <taxon>Rubiaceae</taxon>
        <taxon>Rubioideae</taxon>
        <taxon>Spermacoceae</taxon>
        <taxon>Hedyotis-Oldenlandia complex</taxon>
        <taxon>Oldenlandia</taxon>
    </lineage>
</organism>
<feature type="region of interest" description="Disordered" evidence="1">
    <location>
        <begin position="202"/>
        <end position="238"/>
    </location>
</feature>
<evidence type="ECO:0000259" key="2">
    <source>
        <dbReference type="Pfam" id="PF09133"/>
    </source>
</evidence>
<keyword evidence="4" id="KW-1185">Reference proteome</keyword>